<name>A0ABN1WGK7_9PSEU</name>
<feature type="region of interest" description="Disordered" evidence="5">
    <location>
        <begin position="114"/>
        <end position="176"/>
    </location>
</feature>
<dbReference type="Proteomes" id="UP001500653">
    <property type="component" value="Unassembled WGS sequence"/>
</dbReference>
<organism evidence="7 8">
    <name type="scientific">Prauserella halophila</name>
    <dbReference type="NCBI Taxonomy" id="185641"/>
    <lineage>
        <taxon>Bacteria</taxon>
        <taxon>Bacillati</taxon>
        <taxon>Actinomycetota</taxon>
        <taxon>Actinomycetes</taxon>
        <taxon>Pseudonocardiales</taxon>
        <taxon>Pseudonocardiaceae</taxon>
        <taxon>Prauserella</taxon>
    </lineage>
</organism>
<dbReference type="EMBL" id="BAAALN010000012">
    <property type="protein sequence ID" value="GAA1245840.1"/>
    <property type="molecule type" value="Genomic_DNA"/>
</dbReference>
<feature type="region of interest" description="Disordered" evidence="5">
    <location>
        <begin position="1"/>
        <end position="83"/>
    </location>
</feature>
<evidence type="ECO:0000256" key="3">
    <source>
        <dbReference type="ARBA" id="ARBA00022989"/>
    </source>
</evidence>
<dbReference type="PANTHER" id="PTHR30168:SF0">
    <property type="entry name" value="INNER MEMBRANE PROTEIN"/>
    <property type="match status" value="1"/>
</dbReference>
<feature type="transmembrane region" description="Helical" evidence="6">
    <location>
        <begin position="88"/>
        <end position="109"/>
    </location>
</feature>
<protein>
    <submittedName>
        <fullName evidence="7">Neutral zinc metallopeptidase</fullName>
    </submittedName>
</protein>
<evidence type="ECO:0000313" key="8">
    <source>
        <dbReference type="Proteomes" id="UP001500653"/>
    </source>
</evidence>
<dbReference type="InterPro" id="IPR007343">
    <property type="entry name" value="Uncharacterised_pept_Zn_put"/>
</dbReference>
<keyword evidence="3 6" id="KW-1133">Transmembrane helix</keyword>
<evidence type="ECO:0000256" key="1">
    <source>
        <dbReference type="ARBA" id="ARBA00004167"/>
    </source>
</evidence>
<comment type="subcellular location">
    <subcellularLocation>
        <location evidence="1">Membrane</location>
        <topology evidence="1">Single-pass membrane protein</topology>
    </subcellularLocation>
</comment>
<keyword evidence="2 6" id="KW-0812">Transmembrane</keyword>
<feature type="compositionally biased region" description="Low complexity" evidence="5">
    <location>
        <begin position="48"/>
        <end position="60"/>
    </location>
</feature>
<proteinExistence type="predicted"/>
<accession>A0ABN1WGK7</accession>
<feature type="compositionally biased region" description="Basic and acidic residues" evidence="5">
    <location>
        <begin position="115"/>
        <end position="124"/>
    </location>
</feature>
<evidence type="ECO:0000256" key="5">
    <source>
        <dbReference type="SAM" id="MobiDB-lite"/>
    </source>
</evidence>
<evidence type="ECO:0000313" key="7">
    <source>
        <dbReference type="EMBL" id="GAA1245840.1"/>
    </source>
</evidence>
<comment type="caution">
    <text evidence="7">The sequence shown here is derived from an EMBL/GenBank/DDBJ whole genome shotgun (WGS) entry which is preliminary data.</text>
</comment>
<keyword evidence="8" id="KW-1185">Reference proteome</keyword>
<keyword evidence="4 6" id="KW-0472">Membrane</keyword>
<reference evidence="7 8" key="1">
    <citation type="journal article" date="2019" name="Int. J. Syst. Evol. Microbiol.">
        <title>The Global Catalogue of Microorganisms (GCM) 10K type strain sequencing project: providing services to taxonomists for standard genome sequencing and annotation.</title>
        <authorList>
            <consortium name="The Broad Institute Genomics Platform"/>
            <consortium name="The Broad Institute Genome Sequencing Center for Infectious Disease"/>
            <person name="Wu L."/>
            <person name="Ma J."/>
        </authorList>
    </citation>
    <scope>NUCLEOTIDE SEQUENCE [LARGE SCALE GENOMIC DNA]</scope>
    <source>
        <strain evidence="7 8">JCM 13023</strain>
    </source>
</reference>
<evidence type="ECO:0000256" key="4">
    <source>
        <dbReference type="ARBA" id="ARBA00023136"/>
    </source>
</evidence>
<dbReference type="RefSeq" id="WP_253866078.1">
    <property type="nucleotide sequence ID" value="NZ_BAAALN010000012.1"/>
</dbReference>
<dbReference type="Pfam" id="PF04228">
    <property type="entry name" value="Zn_peptidase"/>
    <property type="match status" value="1"/>
</dbReference>
<feature type="compositionally biased region" description="Polar residues" evidence="5">
    <location>
        <begin position="127"/>
        <end position="137"/>
    </location>
</feature>
<gene>
    <name evidence="7" type="ORF">GCM10009676_34770</name>
</gene>
<feature type="compositionally biased region" description="Polar residues" evidence="5">
    <location>
        <begin position="152"/>
        <end position="166"/>
    </location>
</feature>
<dbReference type="PANTHER" id="PTHR30168">
    <property type="entry name" value="PUTATIVE MEMBRANE PROTEIN YPFJ"/>
    <property type="match status" value="1"/>
</dbReference>
<feature type="compositionally biased region" description="Low complexity" evidence="5">
    <location>
        <begin position="139"/>
        <end position="151"/>
    </location>
</feature>
<feature type="compositionally biased region" description="Pro residues" evidence="5">
    <location>
        <begin position="1"/>
        <end position="25"/>
    </location>
</feature>
<evidence type="ECO:0000256" key="6">
    <source>
        <dbReference type="SAM" id="Phobius"/>
    </source>
</evidence>
<evidence type="ECO:0000256" key="2">
    <source>
        <dbReference type="ARBA" id="ARBA00022692"/>
    </source>
</evidence>
<sequence length="419" mass="43799">MTQPPPGPYGPPGGDPYGQQPPPGAPGHRHPQGGHGPAQHGGPPPAGSPQHGAPQYGAPQYGPPPYGSPQYGSPQYGPPRPPKSNGPVIAAALGGVGVLGLVVVLIATLTGGSDTSERYAHRGVDAPTTSEITSEPAPTTGTTTDTTSSSSVAEPSTTGSIVTFTEESGGVEAPAGPRKVYKLGHHPLFGNEDGGLTANACPLPAWQDTASAAKAFLTAANDCLNTTWGDLLRAYNLPFERPTLHFPSGRSYSTPCGKQQVDITQAALYCRGDLYMPIAGLQFGDRPNQPGVHLALLAHEYGHHVQHMSGISQTAWRQIEDAGGLGTTKGDAVSRRVELQAQCFSGMFMGSHTGRSGPNGITQRMLNNAWNEQQTRGDDTSGTNDHGSNANYAAWWQQGSRDNRLYQCNTWLADAGSVS</sequence>